<dbReference type="Proteomes" id="UP000184501">
    <property type="component" value="Unassembled WGS sequence"/>
</dbReference>
<accession>A0A1M4T9P3</accession>
<organism evidence="1 2">
    <name type="scientific">Streptoalloteichus hindustanus</name>
    <dbReference type="NCBI Taxonomy" id="2017"/>
    <lineage>
        <taxon>Bacteria</taxon>
        <taxon>Bacillati</taxon>
        <taxon>Actinomycetota</taxon>
        <taxon>Actinomycetes</taxon>
        <taxon>Pseudonocardiales</taxon>
        <taxon>Pseudonocardiaceae</taxon>
        <taxon>Streptoalloteichus</taxon>
    </lineage>
</organism>
<gene>
    <name evidence="1" type="ORF">SAMN05444320_10121</name>
</gene>
<keyword evidence="2" id="KW-1185">Reference proteome</keyword>
<name>A0A1M4T9P3_STRHI</name>
<reference evidence="1 2" key="1">
    <citation type="submission" date="2016-11" db="EMBL/GenBank/DDBJ databases">
        <authorList>
            <person name="Jaros S."/>
            <person name="Januszkiewicz K."/>
            <person name="Wedrychowicz H."/>
        </authorList>
    </citation>
    <scope>NUCLEOTIDE SEQUENCE [LARGE SCALE GENOMIC DNA]</scope>
    <source>
        <strain evidence="1 2">DSM 44523</strain>
    </source>
</reference>
<dbReference type="AlphaFoldDB" id="A0A1M4T9P3"/>
<evidence type="ECO:0000313" key="1">
    <source>
        <dbReference type="EMBL" id="SHE41226.1"/>
    </source>
</evidence>
<sequence length="318" mass="33474">MRGVDELRRAAFGDLPDRPVWADARSPDPRRRWLAAVALGGQGRYAAAATALAGLVGHADPVLASLAATTLASHRRQLGAHAEARVWDGRALRRMAEENWRTAGDHSVEFPEINSADARADALVGLAADAIGLGRIGVARRLDTAARAVDQVSSRSAIRRDWVGAEIELASGNPQAAIACAERAVVRTSECPSIRHQVKSDLILGVALVTADDARGAAVLRRALDAALQRGLPPLAWPSALVLAGLPGADREHFLERAGGALRFVLRRADARGRLLAEASPWLPSDLVRSGDLPRTGGQTILDGLSTGSCQGSAPGVR</sequence>
<proteinExistence type="predicted"/>
<evidence type="ECO:0000313" key="2">
    <source>
        <dbReference type="Proteomes" id="UP000184501"/>
    </source>
</evidence>
<dbReference type="STRING" id="2017.SAMN05444320_10121"/>
<protein>
    <submittedName>
        <fullName evidence="1">Uncharacterized protein</fullName>
    </submittedName>
</protein>
<dbReference type="EMBL" id="FQVN01000001">
    <property type="protein sequence ID" value="SHE41226.1"/>
    <property type="molecule type" value="Genomic_DNA"/>
</dbReference>